<sequence>MNALNPAAISALCFDPYEELLWCGNYNGRIASFYAPSFDRYTAVCATNSVIRAMEVTEELVLSLSPSELKANTRHGLVSFSFSSQSMQNLSAMRRIQGTSSLFLGGDQKKLIQFDFDKQKEIRVAGIKEKNANIIRINGSQLFTADSEGKASFISEHGTLRRITLRALGSMEALRVIPAHNGVITDFDVSGNRLITCGCSMRQGVPHGDPYVKVYDLRSFAALPPIALSFAPSFTRFLTVPAFCDNRILSVGQAGIKEKNANIIRINGSQLFTADSEGKASFVTGCGILCVQGVPHGDPYVKVYDLRSFAALPPIALSFAPSFTRFLTVPAFCDNRILSVGQNGQAQMMFLNERGAGMPLIIDSGGYHLTAFSFSSTKHYLSFADEIGNIHVYADRPNPTINDSSWETDFADPSLGPPQSFLIDDTHTPLAAVPLPFSCDDSYFSDWPEEFCQNVYRKPKPIPASPSLSTIQFVGYVTNPRANTPLARFNVVPYYQDGQDECEVVDPGPLIIPHFYRKLELRRSRSGRLDDTTILKYNKTDHAPMETITSSCIINPIVLVLFHIPALRNLILSHICEEEHCIACQLGFVFRIISDKSKSKETAACTNLIRSLLVSRGSELVGPVQATTQSLFSNVVNSIGKSMISEECQTLADILESGLTVLSRCIRCGELNASDEKKVVLSLNYPEAANERNMSYLLEKALHAKGQREGPCASCNVTTRMDDTRRVQKLAPILLIDTNPSSPKFAEFWEKQLKFSESRPRYRLPDKECTLDGGARAERPCRYGSECRNRTYCKYSHGTDDWDLECAAWLEDTGCGDWKHFVSPSFYARVANGLAILSEKSMEGECEHYELIGIVSAIANDSGQWTHSVAMIKDDLDSKLPWCLFNDVLVTRVHSDEALHMDSRWKVPLILCYANKKSGLMRVPESRLPIPSSVFHTDANLTGNNEVARDRRTLDIPGEGDYVGIDAEFININGNEQKGDKEQGQKSVGRVSCVDSTGEHILIDDYVVTCEGDVVKDYLTQFSGIIKDDLDPSKSTKHLTTLKCVYLKVLHLVERGCIFVGHALVNDFSALNIHVPAKQMIDTVELFRIPQVPQRLISLQFLAFYLLGEKIQDGIHDSVEDARVALKLYRKWEELNKDGTLDSALNNLYVIGKQTGFRVEHTPSSKSISPVSEAAAGGASGNVE</sequence>
<accession>A0A0C2H3B9</accession>
<dbReference type="InterPro" id="IPR038765">
    <property type="entry name" value="Papain-like_cys_pep_sf"/>
</dbReference>
<gene>
    <name evidence="3" type="ORF">ANCDUO_01358</name>
</gene>
<dbReference type="Gene3D" id="3.90.70.10">
    <property type="entry name" value="Cysteine proteinases"/>
    <property type="match status" value="1"/>
</dbReference>
<dbReference type="InterPro" id="IPR048841">
    <property type="entry name" value="PAN2_N"/>
</dbReference>
<dbReference type="FunFam" id="3.30.420.10:FF:000175">
    <property type="entry name" value="RNA exonuclease 5"/>
    <property type="match status" value="1"/>
</dbReference>
<organism evidence="3 4">
    <name type="scientific">Ancylostoma duodenale</name>
    <dbReference type="NCBI Taxonomy" id="51022"/>
    <lineage>
        <taxon>Eukaryota</taxon>
        <taxon>Metazoa</taxon>
        <taxon>Ecdysozoa</taxon>
        <taxon>Nematoda</taxon>
        <taxon>Chromadorea</taxon>
        <taxon>Rhabditida</taxon>
        <taxon>Rhabditina</taxon>
        <taxon>Rhabditomorpha</taxon>
        <taxon>Strongyloidea</taxon>
        <taxon>Ancylostomatidae</taxon>
        <taxon>Ancylostomatinae</taxon>
        <taxon>Ancylostoma</taxon>
    </lineage>
</organism>
<reference evidence="3 4" key="1">
    <citation type="submission" date="2013-12" db="EMBL/GenBank/DDBJ databases">
        <title>Draft genome of the parsitic nematode Ancylostoma duodenale.</title>
        <authorList>
            <person name="Mitreva M."/>
        </authorList>
    </citation>
    <scope>NUCLEOTIDE SEQUENCE [LARGE SCALE GENOMIC DNA]</scope>
    <source>
        <strain evidence="3 4">Zhejiang</strain>
    </source>
</reference>
<keyword evidence="3" id="KW-0540">Nuclease</keyword>
<dbReference type="Gene3D" id="2.130.10.10">
    <property type="entry name" value="YVTN repeat-like/Quinoprotein amine dehydrogenase"/>
    <property type="match status" value="1"/>
</dbReference>
<dbReference type="InterPro" id="IPR050785">
    <property type="entry name" value="PAN2-PAN3_catalytic_subunit"/>
</dbReference>
<dbReference type="Pfam" id="PF13423">
    <property type="entry name" value="UCH_1"/>
    <property type="match status" value="1"/>
</dbReference>
<dbReference type="Proteomes" id="UP000054047">
    <property type="component" value="Unassembled WGS sequence"/>
</dbReference>
<proteinExistence type="predicted"/>
<dbReference type="InterPro" id="IPR012337">
    <property type="entry name" value="RNaseH-like_sf"/>
</dbReference>
<dbReference type="EMBL" id="KN726412">
    <property type="protein sequence ID" value="KIH68310.1"/>
    <property type="molecule type" value="Genomic_DNA"/>
</dbReference>
<dbReference type="SUPFAM" id="SSF53098">
    <property type="entry name" value="Ribonuclease H-like"/>
    <property type="match status" value="1"/>
</dbReference>
<dbReference type="GO" id="GO:0031251">
    <property type="term" value="C:PAN complex"/>
    <property type="evidence" value="ECO:0007669"/>
    <property type="project" value="TreeGrafter"/>
</dbReference>
<evidence type="ECO:0000259" key="2">
    <source>
        <dbReference type="PROSITE" id="PS50235"/>
    </source>
</evidence>
<keyword evidence="4" id="KW-1185">Reference proteome</keyword>
<dbReference type="GO" id="GO:0003676">
    <property type="term" value="F:nucleic acid binding"/>
    <property type="evidence" value="ECO:0007669"/>
    <property type="project" value="InterPro"/>
</dbReference>
<feature type="region of interest" description="Disordered" evidence="1">
    <location>
        <begin position="1160"/>
        <end position="1184"/>
    </location>
</feature>
<dbReference type="SUPFAM" id="SSF50978">
    <property type="entry name" value="WD40 repeat-like"/>
    <property type="match status" value="1"/>
</dbReference>
<dbReference type="InterPro" id="IPR036322">
    <property type="entry name" value="WD40_repeat_dom_sf"/>
</dbReference>
<name>A0A0C2H3B9_9BILA</name>
<dbReference type="CDD" id="cd02257">
    <property type="entry name" value="Peptidase_C19"/>
    <property type="match status" value="1"/>
</dbReference>
<dbReference type="SUPFAM" id="SSF54001">
    <property type="entry name" value="Cysteine proteinases"/>
    <property type="match status" value="1"/>
</dbReference>
<dbReference type="Pfam" id="PF20770">
    <property type="entry name" value="PAN2_N"/>
    <property type="match status" value="2"/>
</dbReference>
<dbReference type="InterPro" id="IPR028881">
    <property type="entry name" value="PAN2_UCH_dom"/>
</dbReference>
<protein>
    <submittedName>
        <fullName evidence="3">Exonuclease</fullName>
    </submittedName>
</protein>
<keyword evidence="3" id="KW-0378">Hydrolase</keyword>
<dbReference type="InterPro" id="IPR013520">
    <property type="entry name" value="Ribonucl_H"/>
</dbReference>
<dbReference type="InterPro" id="IPR015943">
    <property type="entry name" value="WD40/YVTN_repeat-like_dom_sf"/>
</dbReference>
<dbReference type="AlphaFoldDB" id="A0A0C2H3B9"/>
<dbReference type="InterPro" id="IPR036397">
    <property type="entry name" value="RNaseH_sf"/>
</dbReference>
<dbReference type="Gene3D" id="3.30.420.10">
    <property type="entry name" value="Ribonuclease H-like superfamily/Ribonuclease H"/>
    <property type="match status" value="1"/>
</dbReference>
<dbReference type="PANTHER" id="PTHR15728">
    <property type="entry name" value="DEADENYLATION COMPLEX CATALYTIC SUBUNIT PAN2"/>
    <property type="match status" value="1"/>
</dbReference>
<dbReference type="OrthoDB" id="16516at2759"/>
<dbReference type="Pfam" id="PF00929">
    <property type="entry name" value="RNase_T"/>
    <property type="match status" value="1"/>
</dbReference>
<dbReference type="PROSITE" id="PS50235">
    <property type="entry name" value="USP_3"/>
    <property type="match status" value="1"/>
</dbReference>
<keyword evidence="3" id="KW-0269">Exonuclease</keyword>
<dbReference type="GO" id="GO:0000289">
    <property type="term" value="P:nuclear-transcribed mRNA poly(A) tail shortening"/>
    <property type="evidence" value="ECO:0007669"/>
    <property type="project" value="TreeGrafter"/>
</dbReference>
<dbReference type="GO" id="GO:0004535">
    <property type="term" value="F:poly(A)-specific ribonuclease activity"/>
    <property type="evidence" value="ECO:0007669"/>
    <property type="project" value="TreeGrafter"/>
</dbReference>
<evidence type="ECO:0000313" key="4">
    <source>
        <dbReference type="Proteomes" id="UP000054047"/>
    </source>
</evidence>
<evidence type="ECO:0000313" key="3">
    <source>
        <dbReference type="EMBL" id="KIH68310.1"/>
    </source>
</evidence>
<dbReference type="InterPro" id="IPR028889">
    <property type="entry name" value="USP"/>
</dbReference>
<dbReference type="GO" id="GO:0000932">
    <property type="term" value="C:P-body"/>
    <property type="evidence" value="ECO:0007669"/>
    <property type="project" value="TreeGrafter"/>
</dbReference>
<feature type="domain" description="USP" evidence="2">
    <location>
        <begin position="543"/>
        <end position="916"/>
    </location>
</feature>
<dbReference type="PANTHER" id="PTHR15728:SF0">
    <property type="entry name" value="PAN2-PAN3 DEADENYLATION COMPLEX CATALYTIC SUBUNIT PAN2"/>
    <property type="match status" value="1"/>
</dbReference>
<dbReference type="SMART" id="SM00479">
    <property type="entry name" value="EXOIII"/>
    <property type="match status" value="1"/>
</dbReference>
<evidence type="ECO:0000256" key="1">
    <source>
        <dbReference type="SAM" id="MobiDB-lite"/>
    </source>
</evidence>